<dbReference type="AlphaFoldDB" id="A0A9P8TJ00"/>
<comment type="caution">
    <text evidence="1">The sequence shown here is derived from an EMBL/GenBank/DDBJ whole genome shotgun (WGS) entry which is preliminary data.</text>
</comment>
<gene>
    <name evidence="1" type="ORF">WICPIJ_008226</name>
</gene>
<dbReference type="EMBL" id="JAEUBG010004710">
    <property type="protein sequence ID" value="KAH3680581.1"/>
    <property type="molecule type" value="Genomic_DNA"/>
</dbReference>
<evidence type="ECO:0000313" key="1">
    <source>
        <dbReference type="EMBL" id="KAH3680581.1"/>
    </source>
</evidence>
<keyword evidence="2" id="KW-1185">Reference proteome</keyword>
<organism evidence="1 2">
    <name type="scientific">Wickerhamomyces pijperi</name>
    <name type="common">Yeast</name>
    <name type="synonym">Pichia pijperi</name>
    <dbReference type="NCBI Taxonomy" id="599730"/>
    <lineage>
        <taxon>Eukaryota</taxon>
        <taxon>Fungi</taxon>
        <taxon>Dikarya</taxon>
        <taxon>Ascomycota</taxon>
        <taxon>Saccharomycotina</taxon>
        <taxon>Saccharomycetes</taxon>
        <taxon>Phaffomycetales</taxon>
        <taxon>Wickerhamomycetaceae</taxon>
        <taxon>Wickerhamomyces</taxon>
    </lineage>
</organism>
<name>A0A9P8TJ00_WICPI</name>
<reference evidence="1" key="2">
    <citation type="submission" date="2021-01" db="EMBL/GenBank/DDBJ databases">
        <authorList>
            <person name="Schikora-Tamarit M.A."/>
        </authorList>
    </citation>
    <scope>NUCLEOTIDE SEQUENCE</scope>
    <source>
        <strain evidence="1">CBS2887</strain>
    </source>
</reference>
<proteinExistence type="predicted"/>
<protein>
    <submittedName>
        <fullName evidence="1">Uncharacterized protein</fullName>
    </submittedName>
</protein>
<keyword evidence="1" id="KW-0496">Mitochondrion</keyword>
<sequence>NNPVASDKAIPKIEYENNVSFNDGFLETPLINAANTIPIPIPAPINPIVEIPAPIYFAANANCIILYLL</sequence>
<accession>A0A9P8TJ00</accession>
<reference evidence="1" key="1">
    <citation type="journal article" date="2021" name="Open Biol.">
        <title>Shared evolutionary footprints suggest mitochondrial oxidative damage underlies multiple complex I losses in fungi.</title>
        <authorList>
            <person name="Schikora-Tamarit M.A."/>
            <person name="Marcet-Houben M."/>
            <person name="Nosek J."/>
            <person name="Gabaldon T."/>
        </authorList>
    </citation>
    <scope>NUCLEOTIDE SEQUENCE</scope>
    <source>
        <strain evidence="1">CBS2887</strain>
    </source>
</reference>
<dbReference type="Proteomes" id="UP000774326">
    <property type="component" value="Unassembled WGS sequence"/>
</dbReference>
<feature type="non-terminal residue" evidence="1">
    <location>
        <position position="1"/>
    </location>
</feature>
<geneLocation type="mitochondrion" evidence="1"/>
<evidence type="ECO:0000313" key="2">
    <source>
        <dbReference type="Proteomes" id="UP000774326"/>
    </source>
</evidence>